<feature type="domain" description="VOC" evidence="1">
    <location>
        <begin position="2"/>
        <end position="119"/>
    </location>
</feature>
<dbReference type="RefSeq" id="WP_179665319.1">
    <property type="nucleotide sequence ID" value="NZ_JACCBG010000001.1"/>
</dbReference>
<accession>A0A7Y9EAI3</accession>
<name>A0A7Y9EAI3_9ACTN</name>
<sequence length="122" mass="13278">MDLVQIAQRADDLERATAFYADLLGVAPLASFDPPGLVFFDLGGVRLLLDRAAPSALHYLGVADVEATVARLRARGVQIETEPHVIFEHEDDTLGPAGTAEWMAFVRDSEGNLVGLVEHRPR</sequence>
<dbReference type="SUPFAM" id="SSF54593">
    <property type="entry name" value="Glyoxalase/Bleomycin resistance protein/Dihydroxybiphenyl dioxygenase"/>
    <property type="match status" value="1"/>
</dbReference>
<evidence type="ECO:0000313" key="3">
    <source>
        <dbReference type="Proteomes" id="UP000535511"/>
    </source>
</evidence>
<dbReference type="GO" id="GO:0004493">
    <property type="term" value="F:methylmalonyl-CoA epimerase activity"/>
    <property type="evidence" value="ECO:0007669"/>
    <property type="project" value="UniProtKB-EC"/>
</dbReference>
<dbReference type="InterPro" id="IPR037523">
    <property type="entry name" value="VOC_core"/>
</dbReference>
<dbReference type="PROSITE" id="PS51819">
    <property type="entry name" value="VOC"/>
    <property type="match status" value="1"/>
</dbReference>
<dbReference type="AlphaFoldDB" id="A0A7Y9EAI3"/>
<dbReference type="EMBL" id="JACCBG010000001">
    <property type="protein sequence ID" value="NYD43850.1"/>
    <property type="molecule type" value="Genomic_DNA"/>
</dbReference>
<dbReference type="EC" id="5.1.99.1" evidence="2"/>
<proteinExistence type="predicted"/>
<dbReference type="InterPro" id="IPR029068">
    <property type="entry name" value="Glyas_Bleomycin-R_OHBP_Dase"/>
</dbReference>
<keyword evidence="2" id="KW-0413">Isomerase</keyword>
<evidence type="ECO:0000259" key="1">
    <source>
        <dbReference type="PROSITE" id="PS51819"/>
    </source>
</evidence>
<dbReference type="InterPro" id="IPR004360">
    <property type="entry name" value="Glyas_Fos-R_dOase_dom"/>
</dbReference>
<organism evidence="2 3">
    <name type="scientific">Nocardioides panaciterrulae</name>
    <dbReference type="NCBI Taxonomy" id="661492"/>
    <lineage>
        <taxon>Bacteria</taxon>
        <taxon>Bacillati</taxon>
        <taxon>Actinomycetota</taxon>
        <taxon>Actinomycetes</taxon>
        <taxon>Propionibacteriales</taxon>
        <taxon>Nocardioidaceae</taxon>
        <taxon>Nocardioides</taxon>
    </lineage>
</organism>
<dbReference type="Gene3D" id="3.10.180.10">
    <property type="entry name" value="2,3-Dihydroxybiphenyl 1,2-Dioxygenase, domain 1"/>
    <property type="match status" value="1"/>
</dbReference>
<dbReference type="Proteomes" id="UP000535511">
    <property type="component" value="Unassembled WGS sequence"/>
</dbReference>
<comment type="caution">
    <text evidence="2">The sequence shown here is derived from an EMBL/GenBank/DDBJ whole genome shotgun (WGS) entry which is preliminary data.</text>
</comment>
<protein>
    <submittedName>
        <fullName evidence="2">Methylmalonyl-CoA/ethylmalonyl-CoA epimerase</fullName>
        <ecNumber evidence="2">5.1.99.1</ecNumber>
    </submittedName>
</protein>
<keyword evidence="3" id="KW-1185">Reference proteome</keyword>
<reference evidence="2 3" key="1">
    <citation type="submission" date="2020-07" db="EMBL/GenBank/DDBJ databases">
        <title>Sequencing the genomes of 1000 actinobacteria strains.</title>
        <authorList>
            <person name="Klenk H.-P."/>
        </authorList>
    </citation>
    <scope>NUCLEOTIDE SEQUENCE [LARGE SCALE GENOMIC DNA]</scope>
    <source>
        <strain evidence="2 3">DSM 21350</strain>
    </source>
</reference>
<gene>
    <name evidence="2" type="ORF">BJZ21_003933</name>
</gene>
<evidence type="ECO:0000313" key="2">
    <source>
        <dbReference type="EMBL" id="NYD43850.1"/>
    </source>
</evidence>
<dbReference type="Pfam" id="PF00903">
    <property type="entry name" value="Glyoxalase"/>
    <property type="match status" value="1"/>
</dbReference>